<dbReference type="KEGG" id="mcic:A4R28_09605"/>
<dbReference type="AlphaFoldDB" id="A0AB38T4G4"/>
<accession>A0AB38T4G4</accession>
<name>A0AB38T4G4_9HYPH</name>
<evidence type="ECO:0000313" key="1">
    <source>
        <dbReference type="EMBL" id="UTU49489.1"/>
    </source>
</evidence>
<proteinExistence type="predicted"/>
<dbReference type="RefSeq" id="WP_032898557.1">
    <property type="nucleotide sequence ID" value="NZ_CP015062.1"/>
</dbReference>
<reference evidence="1 2" key="1">
    <citation type="journal article" date="2022" name="Microbiol. Resour. Announc.">
        <title>Complete Genome Sequence of Mesorhizobium ciceri Strain R30, a Rhizobium Used as a Commercial Inoculant for Chickpea in Argentina.</title>
        <authorList>
            <person name="Foresto E."/>
            <person name="Revale S."/>
            <person name="Primo E."/>
            <person name="Nievas F."/>
            <person name="Carezzano E."/>
            <person name="Puente M."/>
            <person name="Alzari P."/>
            <person name="Mart M."/>
            <person name="Ben-Assaya M."/>
            <person name="Mornico D."/>
            <person name="Santoro M."/>
            <person name="Mart F."/>
            <person name="Giordano W."/>
            <person name="Bogino P."/>
        </authorList>
    </citation>
    <scope>NUCLEOTIDE SEQUENCE [LARGE SCALE GENOMIC DNA]</scope>
    <source>
        <strain evidence="1 2">R30</strain>
    </source>
</reference>
<dbReference type="Proteomes" id="UP001060070">
    <property type="component" value="Chromosome"/>
</dbReference>
<evidence type="ECO:0000313" key="2">
    <source>
        <dbReference type="Proteomes" id="UP001060070"/>
    </source>
</evidence>
<sequence>MNTFSVAVNAASIGDAARVAFRLGNCKRGRGKTKQCGDESRQPCPLQKTEVRESDKGHLSFVSALMIQALYNAASRR</sequence>
<organism evidence="1 2">
    <name type="scientific">Mesorhizobium ciceri</name>
    <dbReference type="NCBI Taxonomy" id="39645"/>
    <lineage>
        <taxon>Bacteria</taxon>
        <taxon>Pseudomonadati</taxon>
        <taxon>Pseudomonadota</taxon>
        <taxon>Alphaproteobacteria</taxon>
        <taxon>Hyphomicrobiales</taxon>
        <taxon>Phyllobacteriaceae</taxon>
        <taxon>Mesorhizobium</taxon>
    </lineage>
</organism>
<gene>
    <name evidence="1" type="ORF">LRP29_18485</name>
</gene>
<keyword evidence="2" id="KW-1185">Reference proteome</keyword>
<protein>
    <submittedName>
        <fullName evidence="1">Uncharacterized protein</fullName>
    </submittedName>
</protein>
<dbReference type="EMBL" id="CP088147">
    <property type="protein sequence ID" value="UTU49489.1"/>
    <property type="molecule type" value="Genomic_DNA"/>
</dbReference>